<evidence type="ECO:0000256" key="2">
    <source>
        <dbReference type="SAM" id="SignalP"/>
    </source>
</evidence>
<dbReference type="EMBL" id="JAFVMH010000001">
    <property type="protein sequence ID" value="MBO1323865.1"/>
    <property type="molecule type" value="Genomic_DNA"/>
</dbReference>
<dbReference type="Proteomes" id="UP000664073">
    <property type="component" value="Unassembled WGS sequence"/>
</dbReference>
<feature type="chain" id="PRO_5037735966" description="Lipoprotein" evidence="2">
    <location>
        <begin position="30"/>
        <end position="238"/>
    </location>
</feature>
<feature type="compositionally biased region" description="Pro residues" evidence="1">
    <location>
        <begin position="92"/>
        <end position="102"/>
    </location>
</feature>
<evidence type="ECO:0000256" key="1">
    <source>
        <dbReference type="SAM" id="MobiDB-lite"/>
    </source>
</evidence>
<protein>
    <recommendedName>
        <fullName evidence="5">Lipoprotein</fullName>
    </recommendedName>
</protein>
<sequence>MTGLSHPSFSRTRAAAALRGTLGSLSLMAALGLGACATPGQETYQNALADARTDPALCSADSYAPAGKYTTLVAESWLKAHQPGNADAQDAAPPPRADPPPVTVSGVSAMPDVSFPPYSQRACRMTVQSGTNPPETGFLTVAYFIHNDRVDTSLARWDSDGAVSRYYDALKEKVRAGVDMSNPTLQACMKHFPALHPDSTDPAVQQAAVSLRALLIRHCLADHAALQNLYSDMYFIHR</sequence>
<proteinExistence type="predicted"/>
<evidence type="ECO:0000313" key="4">
    <source>
        <dbReference type="Proteomes" id="UP000664073"/>
    </source>
</evidence>
<keyword evidence="4" id="KW-1185">Reference proteome</keyword>
<keyword evidence="2" id="KW-0732">Signal</keyword>
<name>A0A939HJG5_9PROT</name>
<feature type="signal peptide" evidence="2">
    <location>
        <begin position="1"/>
        <end position="29"/>
    </location>
</feature>
<evidence type="ECO:0008006" key="5">
    <source>
        <dbReference type="Google" id="ProtNLM"/>
    </source>
</evidence>
<dbReference type="AlphaFoldDB" id="A0A939HJG5"/>
<reference evidence="3" key="1">
    <citation type="submission" date="2021-03" db="EMBL/GenBank/DDBJ databases">
        <title>The complete genome sequence of Acetobacter sp. TBRC 12339.</title>
        <authorList>
            <person name="Charoenyingcharoen P."/>
            <person name="Yukphan P."/>
        </authorList>
    </citation>
    <scope>NUCLEOTIDE SEQUENCE</scope>
    <source>
        <strain evidence="3">TBRC 12339</strain>
    </source>
</reference>
<gene>
    <name evidence="3" type="ORF">J2D77_01680</name>
</gene>
<organism evidence="3 4">
    <name type="scientific">Acetobacter garciniae</name>
    <dbReference type="NCBI Taxonomy" id="2817435"/>
    <lineage>
        <taxon>Bacteria</taxon>
        <taxon>Pseudomonadati</taxon>
        <taxon>Pseudomonadota</taxon>
        <taxon>Alphaproteobacteria</taxon>
        <taxon>Acetobacterales</taxon>
        <taxon>Acetobacteraceae</taxon>
        <taxon>Acetobacter</taxon>
    </lineage>
</organism>
<dbReference type="RefSeq" id="WP_207844467.1">
    <property type="nucleotide sequence ID" value="NZ_JAFVMH010000001.1"/>
</dbReference>
<feature type="region of interest" description="Disordered" evidence="1">
    <location>
        <begin position="83"/>
        <end position="102"/>
    </location>
</feature>
<comment type="caution">
    <text evidence="3">The sequence shown here is derived from an EMBL/GenBank/DDBJ whole genome shotgun (WGS) entry which is preliminary data.</text>
</comment>
<accession>A0A939HJG5</accession>
<evidence type="ECO:0000313" key="3">
    <source>
        <dbReference type="EMBL" id="MBO1323865.1"/>
    </source>
</evidence>